<evidence type="ECO:0000313" key="2">
    <source>
        <dbReference type="EMBL" id="CAL6043875.1"/>
    </source>
</evidence>
<sequence length="275" mass="31405">MQMLRKSGQLSKAPKLTSFLKPFWNTMFELFQSQVPPRPQKKVNVWPFTSTWDLFWRSETEIVFEKVAHWVGQEPAPQWHPFLIPDETLTVPSVLQVPRLLPTIVPEVGTGVKEPSYWLPETEELLWTPVVLKVDPDLIKPTRPPQVVLERTKPQDRALAMFTCPDEIVETKAPATPVESIMPVKVALLMFTADVWATATKAAVSTNWLEEIEAEMDTFWTTTSWLATASSTDATELWSAEDPATLMLPVIWMFWNLVMLQKMEKAASVSWRPSI</sequence>
<reference evidence="1" key="1">
    <citation type="submission" date="2023-06" db="EMBL/GenBank/DDBJ databases">
        <authorList>
            <person name="Kurt Z."/>
        </authorList>
    </citation>
    <scope>NUCLEOTIDE SEQUENCE</scope>
</reference>
<evidence type="ECO:0000313" key="3">
    <source>
        <dbReference type="Proteomes" id="UP001642409"/>
    </source>
</evidence>
<keyword evidence="3" id="KW-1185">Reference proteome</keyword>
<organism evidence="1">
    <name type="scientific">Hexamita inflata</name>
    <dbReference type="NCBI Taxonomy" id="28002"/>
    <lineage>
        <taxon>Eukaryota</taxon>
        <taxon>Metamonada</taxon>
        <taxon>Diplomonadida</taxon>
        <taxon>Hexamitidae</taxon>
        <taxon>Hexamitinae</taxon>
        <taxon>Hexamita</taxon>
    </lineage>
</organism>
<proteinExistence type="predicted"/>
<evidence type="ECO:0000313" key="1">
    <source>
        <dbReference type="EMBL" id="CAI9938897.1"/>
    </source>
</evidence>
<name>A0AA86PPT3_9EUKA</name>
<dbReference type="EMBL" id="CAXDID020000158">
    <property type="protein sequence ID" value="CAL6043875.1"/>
    <property type="molecule type" value="Genomic_DNA"/>
</dbReference>
<accession>A0AA86PPT3</accession>
<protein>
    <submittedName>
        <fullName evidence="2">Hypothetical_protein</fullName>
    </submittedName>
</protein>
<dbReference type="AlphaFoldDB" id="A0AA86PPT3"/>
<comment type="caution">
    <text evidence="1">The sequence shown here is derived from an EMBL/GenBank/DDBJ whole genome shotgun (WGS) entry which is preliminary data.</text>
</comment>
<gene>
    <name evidence="1" type="ORF">HINF_LOCUS26542</name>
    <name evidence="2" type="ORF">HINF_LOCUS40287</name>
</gene>
<reference evidence="2 3" key="2">
    <citation type="submission" date="2024-07" db="EMBL/GenBank/DDBJ databases">
        <authorList>
            <person name="Akdeniz Z."/>
        </authorList>
    </citation>
    <scope>NUCLEOTIDE SEQUENCE [LARGE SCALE GENOMIC DNA]</scope>
</reference>
<dbReference type="Proteomes" id="UP001642409">
    <property type="component" value="Unassembled WGS sequence"/>
</dbReference>
<dbReference type="EMBL" id="CATOUU010000657">
    <property type="protein sequence ID" value="CAI9938897.1"/>
    <property type="molecule type" value="Genomic_DNA"/>
</dbReference>